<evidence type="ECO:0000313" key="2">
    <source>
        <dbReference type="Proteomes" id="UP000501690"/>
    </source>
</evidence>
<proteinExistence type="predicted"/>
<keyword evidence="2" id="KW-1185">Reference proteome</keyword>
<dbReference type="Proteomes" id="UP000501690">
    <property type="component" value="Linkage Group LG8"/>
</dbReference>
<name>A0A4D6MQS5_VIGUN</name>
<reference evidence="1 2" key="1">
    <citation type="submission" date="2019-04" db="EMBL/GenBank/DDBJ databases">
        <title>An improved genome assembly and genetic linkage map for asparagus bean, Vigna unguiculata ssp. sesquipedialis.</title>
        <authorList>
            <person name="Xia Q."/>
            <person name="Zhang R."/>
            <person name="Dong Y."/>
        </authorList>
    </citation>
    <scope>NUCLEOTIDE SEQUENCE [LARGE SCALE GENOMIC DNA]</scope>
    <source>
        <tissue evidence="1">Leaf</tissue>
    </source>
</reference>
<organism evidence="1 2">
    <name type="scientific">Vigna unguiculata</name>
    <name type="common">Cowpea</name>
    <dbReference type="NCBI Taxonomy" id="3917"/>
    <lineage>
        <taxon>Eukaryota</taxon>
        <taxon>Viridiplantae</taxon>
        <taxon>Streptophyta</taxon>
        <taxon>Embryophyta</taxon>
        <taxon>Tracheophyta</taxon>
        <taxon>Spermatophyta</taxon>
        <taxon>Magnoliopsida</taxon>
        <taxon>eudicotyledons</taxon>
        <taxon>Gunneridae</taxon>
        <taxon>Pentapetalae</taxon>
        <taxon>rosids</taxon>
        <taxon>fabids</taxon>
        <taxon>Fabales</taxon>
        <taxon>Fabaceae</taxon>
        <taxon>Papilionoideae</taxon>
        <taxon>50 kb inversion clade</taxon>
        <taxon>NPAAA clade</taxon>
        <taxon>indigoferoid/millettioid clade</taxon>
        <taxon>Phaseoleae</taxon>
        <taxon>Vigna</taxon>
    </lineage>
</organism>
<evidence type="ECO:0000313" key="1">
    <source>
        <dbReference type="EMBL" id="QCE03783.1"/>
    </source>
</evidence>
<protein>
    <submittedName>
        <fullName evidence="1">Uncharacterized protein</fullName>
    </submittedName>
</protein>
<dbReference type="AlphaFoldDB" id="A0A4D6MQS5"/>
<dbReference type="EMBL" id="CP039352">
    <property type="protein sequence ID" value="QCE03783.1"/>
    <property type="molecule type" value="Genomic_DNA"/>
</dbReference>
<accession>A0A4D6MQS5</accession>
<gene>
    <name evidence="1" type="ORF">DEO72_LG8g1809</name>
</gene>
<sequence>MTGRVFAILARAKQARLGENSRNEILGYVCTSRSSESCSPRRGFVKIGEVCNIPSYPSSGPRGCQVTTARCTPTHHPSPSIHTGWVVASGNRTPNLTFNTSGSPVDATSCAVHTRLLSCGDTSEVGSYVSCSQLRDAACGEVRSLRITCVGLRASSYTTHIFLHNLLRCCRTRRKIFMTIVARFPSIVTVTHLERYVVTYCCIKAFTLASSGEIVAMWLGSICYALYGNFGVSACMTGRVFAILARAKQARLGENSRNEILGYVCTSRSSESCSPRRGFVKIGEVCNIPSYPSSGPRGCQVTTARCTPTHHPSPSIHTGWVVASGNRTPNLTFNTSGSPVDATSCAVHTRLLSCGDTSEVGSYVSCSQLRDAACGEVRSLRITCVGLRASRSVE</sequence>